<dbReference type="EMBL" id="AP024329">
    <property type="protein sequence ID" value="BCQ33329.1"/>
    <property type="molecule type" value="Genomic_DNA"/>
</dbReference>
<gene>
    <name evidence="3" type="ORF">ERHA53_06720</name>
</gene>
<reference evidence="3 4" key="1">
    <citation type="submission" date="2021-01" db="EMBL/GenBank/DDBJ databases">
        <title>Complete genome sequence of Erwinia rhapontici MAFF 311153.</title>
        <authorList>
            <person name="Morohoshi T."/>
            <person name="Someya N."/>
        </authorList>
    </citation>
    <scope>NUCLEOTIDE SEQUENCE [LARGE SCALE GENOMIC DNA]</scope>
    <source>
        <strain evidence="3 4">MAFF 311153</strain>
    </source>
</reference>
<protein>
    <submittedName>
        <fullName evidence="3">Molecular chaperone</fullName>
    </submittedName>
</protein>
<dbReference type="InterPro" id="IPR050643">
    <property type="entry name" value="Periplasmic_pilus_chap"/>
</dbReference>
<feature type="signal peptide" evidence="1">
    <location>
        <begin position="1"/>
        <end position="24"/>
    </location>
</feature>
<name>A0ABM7MVU8_ERWRD</name>
<feature type="domain" description="Pili assembly chaperone N-terminal" evidence="2">
    <location>
        <begin position="38"/>
        <end position="146"/>
    </location>
</feature>
<keyword evidence="1" id="KW-0732">Signal</keyword>
<evidence type="ECO:0000313" key="3">
    <source>
        <dbReference type="EMBL" id="BCQ33329.1"/>
    </source>
</evidence>
<dbReference type="Gene3D" id="2.60.40.10">
    <property type="entry name" value="Immunoglobulins"/>
    <property type="match status" value="1"/>
</dbReference>
<dbReference type="InterPro" id="IPR008962">
    <property type="entry name" value="PapD-like_sf"/>
</dbReference>
<keyword evidence="4" id="KW-1185">Reference proteome</keyword>
<evidence type="ECO:0000256" key="1">
    <source>
        <dbReference type="SAM" id="SignalP"/>
    </source>
</evidence>
<accession>A0ABM7MVU8</accession>
<dbReference type="SUPFAM" id="SSF49354">
    <property type="entry name" value="PapD-like"/>
    <property type="match status" value="1"/>
</dbReference>
<dbReference type="InterPro" id="IPR013783">
    <property type="entry name" value="Ig-like_fold"/>
</dbReference>
<proteinExistence type="predicted"/>
<dbReference type="InterPro" id="IPR016147">
    <property type="entry name" value="Pili_assmbl_chaperone_N"/>
</dbReference>
<evidence type="ECO:0000313" key="4">
    <source>
        <dbReference type="Proteomes" id="UP000677515"/>
    </source>
</evidence>
<organism evidence="3 4">
    <name type="scientific">Erwinia rhapontici</name>
    <name type="common">Pectobacterium rhapontici</name>
    <dbReference type="NCBI Taxonomy" id="55212"/>
    <lineage>
        <taxon>Bacteria</taxon>
        <taxon>Pseudomonadati</taxon>
        <taxon>Pseudomonadota</taxon>
        <taxon>Gammaproteobacteria</taxon>
        <taxon>Enterobacterales</taxon>
        <taxon>Erwiniaceae</taxon>
        <taxon>Erwinia</taxon>
    </lineage>
</organism>
<evidence type="ECO:0000259" key="2">
    <source>
        <dbReference type="Pfam" id="PF00345"/>
    </source>
</evidence>
<dbReference type="RefSeq" id="WP_133843785.1">
    <property type="nucleotide sequence ID" value="NZ_AP024329.1"/>
</dbReference>
<dbReference type="PANTHER" id="PTHR30251">
    <property type="entry name" value="PILUS ASSEMBLY CHAPERONE"/>
    <property type="match status" value="1"/>
</dbReference>
<sequence>MKKHHLTGVLFTLLLSVLAFNSHAGNSVLIWPIDPKISQNDKATELWLENRGASTTLMQVRVFGWQQVNGQEQYQTQQQVAASPPMVRIEPGKRQLVRLIKQTPPAAGQEAAYRVILDEIPTPKAPGEDQTGVTLQMRYSVPLFVYGSGLDPSTARPDLSWRLVNREGKQALEITNRGNAHARLSNVELGGKKLAGSLLGYVLANASNTFPLSSPASERAEISAQLEQNQTWRSTSSAARR</sequence>
<dbReference type="PANTHER" id="PTHR30251:SF4">
    <property type="entry name" value="SLR1668 PROTEIN"/>
    <property type="match status" value="1"/>
</dbReference>
<feature type="chain" id="PRO_5045193050" evidence="1">
    <location>
        <begin position="25"/>
        <end position="241"/>
    </location>
</feature>
<dbReference type="Proteomes" id="UP000677515">
    <property type="component" value="Chromosome"/>
</dbReference>
<dbReference type="GeneID" id="99864977"/>
<dbReference type="Pfam" id="PF00345">
    <property type="entry name" value="PapD_N"/>
    <property type="match status" value="1"/>
</dbReference>